<dbReference type="AlphaFoldDB" id="A0AB39V8X1"/>
<accession>A0AB39V8X1</accession>
<evidence type="ECO:0000256" key="4">
    <source>
        <dbReference type="ARBA" id="ARBA00022801"/>
    </source>
</evidence>
<dbReference type="EMBL" id="CP165646">
    <property type="protein sequence ID" value="XDU63871.1"/>
    <property type="molecule type" value="Genomic_DNA"/>
</dbReference>
<organism evidence="7">
    <name type="scientific">Leptotrichia mesophila</name>
    <dbReference type="NCBI Taxonomy" id="3239303"/>
    <lineage>
        <taxon>Bacteria</taxon>
        <taxon>Fusobacteriati</taxon>
        <taxon>Fusobacteriota</taxon>
        <taxon>Fusobacteriia</taxon>
        <taxon>Fusobacteriales</taxon>
        <taxon>Leptotrichiaceae</taxon>
        <taxon>Leptotrichia</taxon>
    </lineage>
</organism>
<name>A0AB39V8X1_9FUSO</name>
<dbReference type="SUPFAM" id="SSF53187">
    <property type="entry name" value="Zn-dependent exopeptidases"/>
    <property type="match status" value="1"/>
</dbReference>
<reference evidence="7" key="1">
    <citation type="submission" date="2024-07" db="EMBL/GenBank/DDBJ databases">
        <authorList>
            <person name="Li X.-J."/>
            <person name="Wang X."/>
        </authorList>
    </citation>
    <scope>NUCLEOTIDE SEQUENCE</scope>
    <source>
        <strain evidence="7">HSP-342</strain>
    </source>
</reference>
<evidence type="ECO:0000256" key="3">
    <source>
        <dbReference type="ARBA" id="ARBA00022670"/>
    </source>
</evidence>
<dbReference type="GO" id="GO:0006526">
    <property type="term" value="P:L-arginine biosynthetic process"/>
    <property type="evidence" value="ECO:0007669"/>
    <property type="project" value="TreeGrafter"/>
</dbReference>
<protein>
    <submittedName>
        <fullName evidence="7">Sapep family Mn(2+)-dependent dipeptidase</fullName>
        <ecNumber evidence="7">3.4.13.-</ecNumber>
    </submittedName>
</protein>
<proteinExistence type="inferred from homology"/>
<dbReference type="InterPro" id="IPR001261">
    <property type="entry name" value="ArgE/DapE_CS"/>
</dbReference>
<dbReference type="EC" id="3.4.13.-" evidence="7"/>
<dbReference type="GO" id="GO:0008237">
    <property type="term" value="F:metallopeptidase activity"/>
    <property type="evidence" value="ECO:0007669"/>
    <property type="project" value="UniProtKB-KW"/>
</dbReference>
<dbReference type="Pfam" id="PF01546">
    <property type="entry name" value="Peptidase_M20"/>
    <property type="match status" value="1"/>
</dbReference>
<dbReference type="GO" id="GO:0008777">
    <property type="term" value="F:acetylornithine deacetylase activity"/>
    <property type="evidence" value="ECO:0007669"/>
    <property type="project" value="TreeGrafter"/>
</dbReference>
<dbReference type="InterPro" id="IPR002933">
    <property type="entry name" value="Peptidase_M20"/>
</dbReference>
<comment type="similarity">
    <text evidence="2">Belongs to the peptidase M20A family.</text>
</comment>
<keyword evidence="4 7" id="KW-0378">Hydrolase</keyword>
<dbReference type="InterPro" id="IPR050072">
    <property type="entry name" value="Peptidase_M20A"/>
</dbReference>
<evidence type="ECO:0000256" key="1">
    <source>
        <dbReference type="ARBA" id="ARBA00001947"/>
    </source>
</evidence>
<evidence type="ECO:0000256" key="5">
    <source>
        <dbReference type="ARBA" id="ARBA00022833"/>
    </source>
</evidence>
<keyword evidence="3" id="KW-0645">Protease</keyword>
<evidence type="ECO:0000256" key="2">
    <source>
        <dbReference type="ARBA" id="ARBA00006247"/>
    </source>
</evidence>
<keyword evidence="5" id="KW-0862">Zinc</keyword>
<gene>
    <name evidence="7" type="ORF">AB8B23_07950</name>
</gene>
<dbReference type="NCBIfam" id="TIGR01887">
    <property type="entry name" value="dipeptidaselike"/>
    <property type="match status" value="1"/>
</dbReference>
<keyword evidence="6" id="KW-0482">Metalloprotease</keyword>
<dbReference type="InterPro" id="IPR010964">
    <property type="entry name" value="M20A_pepV-rel"/>
</dbReference>
<dbReference type="PANTHER" id="PTHR43808">
    <property type="entry name" value="ACETYLORNITHINE DEACETYLASE"/>
    <property type="match status" value="1"/>
</dbReference>
<comment type="cofactor">
    <cofactor evidence="1">
        <name>Zn(2+)</name>
        <dbReference type="ChEBI" id="CHEBI:29105"/>
    </cofactor>
</comment>
<dbReference type="RefSeq" id="WP_369712299.1">
    <property type="nucleotide sequence ID" value="NZ_CP165646.1"/>
</dbReference>
<evidence type="ECO:0000313" key="7">
    <source>
        <dbReference type="EMBL" id="XDU63871.1"/>
    </source>
</evidence>
<dbReference type="PANTHER" id="PTHR43808:SF31">
    <property type="entry name" value="N-ACETYL-L-CITRULLINE DEACETYLASE"/>
    <property type="match status" value="1"/>
</dbReference>
<evidence type="ECO:0000256" key="6">
    <source>
        <dbReference type="ARBA" id="ARBA00023049"/>
    </source>
</evidence>
<dbReference type="GO" id="GO:0008270">
    <property type="term" value="F:zinc ion binding"/>
    <property type="evidence" value="ECO:0007669"/>
    <property type="project" value="InterPro"/>
</dbReference>
<dbReference type="Gene3D" id="3.40.630.10">
    <property type="entry name" value="Zn peptidases"/>
    <property type="match status" value="2"/>
</dbReference>
<dbReference type="PROSITE" id="PS00758">
    <property type="entry name" value="ARGE_DAPE_CPG2_1"/>
    <property type="match status" value="1"/>
</dbReference>
<keyword evidence="7" id="KW-0224">Dipeptidase</keyword>
<dbReference type="KEGG" id="lmes:AB8B23_07950"/>
<dbReference type="GO" id="GO:0016805">
    <property type="term" value="F:dipeptidase activity"/>
    <property type="evidence" value="ECO:0007669"/>
    <property type="project" value="UniProtKB-KW"/>
</dbReference>
<sequence>MDKNTNDNKKYDKNRNISDEEIILKIKEEVKKIQPELIEKIRELVSIYSIQTEPEENAPFGKGPAEALDKALEISEKLGFNTANIDNKIGYAEYVPEEIRDYEEYIGIFGHVDVVPLGEGWKYPPLGGKIENNRIYGRGVLDNKGPILSNLFALHILKKLGIKFDIPVRIVFGTNEETGFACVKHYLTKEKVPIFGWTPDCKWPVVYGERGRLKVRIYSEMKDLEKLYEFVNEYILSVPNNGVKLKINFKDDDFGEMILRGYRFGIFENRHFFEFVMSYPAICKKEQLMDLIRSNLTEGTELEEISNWNPVLYDKNSEYVQTLQKVYNYVTEFNAEPVTTTGGTYAKIIPNIIAYGPSFPGQKDIAHLPDEWLDLSDLEKITEIYAFSLYEISKLKNRKE</sequence>
<dbReference type="GO" id="GO:0006508">
    <property type="term" value="P:proteolysis"/>
    <property type="evidence" value="ECO:0007669"/>
    <property type="project" value="UniProtKB-KW"/>
</dbReference>